<dbReference type="Gene3D" id="3.40.1390.10">
    <property type="entry name" value="MurE/MurF, N-terminal domain"/>
    <property type="match status" value="1"/>
</dbReference>
<feature type="binding site" evidence="4">
    <location>
        <begin position="118"/>
        <end position="124"/>
    </location>
    <ligand>
        <name>ATP</name>
        <dbReference type="ChEBI" id="CHEBI:30616"/>
    </ligand>
</feature>
<evidence type="ECO:0000313" key="9">
    <source>
        <dbReference type="Proteomes" id="UP000664332"/>
    </source>
</evidence>
<keyword evidence="4" id="KW-0460">Magnesium</keyword>
<comment type="caution">
    <text evidence="4">Lacks conserved residue(s) required for the propagation of feature annotation.</text>
</comment>
<dbReference type="SUPFAM" id="SSF53244">
    <property type="entry name" value="MurD-like peptide ligases, peptide-binding domain"/>
    <property type="match status" value="1"/>
</dbReference>
<keyword evidence="9" id="KW-1185">Reference proteome</keyword>
<reference evidence="8" key="1">
    <citation type="submission" date="2021-03" db="EMBL/GenBank/DDBJ databases">
        <authorList>
            <person name="Sun Q."/>
        </authorList>
    </citation>
    <scope>NUCLEOTIDE SEQUENCE</scope>
    <source>
        <strain evidence="8">CCM 8862</strain>
    </source>
</reference>
<dbReference type="EC" id="6.3.2.13" evidence="4"/>
<feature type="binding site" evidence="4">
    <location>
        <position position="390"/>
    </location>
    <ligand>
        <name>meso-2,6-diaminopimelate</name>
        <dbReference type="ChEBI" id="CHEBI:57791"/>
    </ligand>
</feature>
<feature type="domain" description="Mur ligase C-terminal" evidence="6">
    <location>
        <begin position="341"/>
        <end position="488"/>
    </location>
</feature>
<comment type="subcellular location">
    <subcellularLocation>
        <location evidence="4 5">Cytoplasm</location>
    </subcellularLocation>
</comment>
<dbReference type="NCBIfam" id="TIGR01085">
    <property type="entry name" value="murE"/>
    <property type="match status" value="1"/>
</dbReference>
<dbReference type="InterPro" id="IPR035911">
    <property type="entry name" value="MurE/MurF_N"/>
</dbReference>
<dbReference type="GO" id="GO:0008765">
    <property type="term" value="F:UDP-N-acetylmuramoylalanyl-D-glutamate-2,6-diaminopimelate ligase activity"/>
    <property type="evidence" value="ECO:0007669"/>
    <property type="project" value="UniProtKB-UniRule"/>
</dbReference>
<dbReference type="Gene3D" id="3.40.1190.10">
    <property type="entry name" value="Mur-like, catalytic domain"/>
    <property type="match status" value="1"/>
</dbReference>
<dbReference type="NCBIfam" id="NF001124">
    <property type="entry name" value="PRK00139.1-2"/>
    <property type="match status" value="1"/>
</dbReference>
<comment type="cofactor">
    <cofactor evidence="4">
        <name>Mg(2+)</name>
        <dbReference type="ChEBI" id="CHEBI:18420"/>
    </cofactor>
</comment>
<evidence type="ECO:0000259" key="7">
    <source>
        <dbReference type="Pfam" id="PF08245"/>
    </source>
</evidence>
<dbReference type="GO" id="GO:0071555">
    <property type="term" value="P:cell wall organization"/>
    <property type="evidence" value="ECO:0007669"/>
    <property type="project" value="UniProtKB-KW"/>
</dbReference>
<comment type="PTM">
    <text evidence="4">Carboxylation is probably crucial for Mg(2+) binding and, consequently, for the gamma-phosphate positioning of ATP.</text>
</comment>
<evidence type="ECO:0000256" key="1">
    <source>
        <dbReference type="ARBA" id="ARBA00005898"/>
    </source>
</evidence>
<dbReference type="RefSeq" id="WP_207117509.1">
    <property type="nucleotide sequence ID" value="NZ_JAFLEQ010000003.1"/>
</dbReference>
<dbReference type="HAMAP" id="MF_00208">
    <property type="entry name" value="MurE"/>
    <property type="match status" value="1"/>
</dbReference>
<feature type="binding site" evidence="4">
    <location>
        <position position="490"/>
    </location>
    <ligand>
        <name>meso-2,6-diaminopimelate</name>
        <dbReference type="ChEBI" id="CHEBI:57791"/>
    </ligand>
</feature>
<dbReference type="GO" id="GO:0008360">
    <property type="term" value="P:regulation of cell shape"/>
    <property type="evidence" value="ECO:0007669"/>
    <property type="project" value="UniProtKB-KW"/>
</dbReference>
<dbReference type="InterPro" id="IPR036565">
    <property type="entry name" value="Mur-like_cat_sf"/>
</dbReference>
<dbReference type="SUPFAM" id="SSF63418">
    <property type="entry name" value="MurE/MurF N-terminal domain"/>
    <property type="match status" value="1"/>
</dbReference>
<dbReference type="EMBL" id="JAFLEQ010000003">
    <property type="protein sequence ID" value="MBN9643097.1"/>
    <property type="molecule type" value="Genomic_DNA"/>
</dbReference>
<dbReference type="InterPro" id="IPR036615">
    <property type="entry name" value="Mur_ligase_C_dom_sf"/>
</dbReference>
<evidence type="ECO:0000256" key="5">
    <source>
        <dbReference type="RuleBase" id="RU004135"/>
    </source>
</evidence>
<keyword evidence="4" id="KW-0963">Cytoplasm</keyword>
<keyword evidence="4 8" id="KW-0436">Ligase</keyword>
<comment type="similarity">
    <text evidence="1 4">Belongs to the MurCDEF family. MurE subfamily.</text>
</comment>
<dbReference type="GO" id="GO:0009252">
    <property type="term" value="P:peptidoglycan biosynthetic process"/>
    <property type="evidence" value="ECO:0007669"/>
    <property type="project" value="UniProtKB-UniRule"/>
</dbReference>
<dbReference type="PANTHER" id="PTHR23135">
    <property type="entry name" value="MUR LIGASE FAMILY MEMBER"/>
    <property type="match status" value="1"/>
</dbReference>
<dbReference type="SUPFAM" id="SSF53623">
    <property type="entry name" value="MurD-like peptide ligases, catalytic domain"/>
    <property type="match status" value="1"/>
</dbReference>
<evidence type="ECO:0000259" key="6">
    <source>
        <dbReference type="Pfam" id="PF02875"/>
    </source>
</evidence>
<keyword evidence="4" id="KW-0547">Nucleotide-binding</keyword>
<feature type="domain" description="Mur ligase central" evidence="7">
    <location>
        <begin position="116"/>
        <end position="319"/>
    </location>
</feature>
<keyword evidence="4" id="KW-0067">ATP-binding</keyword>
<comment type="catalytic activity">
    <reaction evidence="4">
        <text>UDP-N-acetyl-alpha-D-muramoyl-L-alanyl-D-glutamate + meso-2,6-diaminopimelate + ATP = UDP-N-acetyl-alpha-D-muramoyl-L-alanyl-gamma-D-glutamyl-meso-2,6-diaminopimelate + ADP + phosphate + H(+)</text>
        <dbReference type="Rhea" id="RHEA:23676"/>
        <dbReference type="ChEBI" id="CHEBI:15378"/>
        <dbReference type="ChEBI" id="CHEBI:30616"/>
        <dbReference type="ChEBI" id="CHEBI:43474"/>
        <dbReference type="ChEBI" id="CHEBI:57791"/>
        <dbReference type="ChEBI" id="CHEBI:83900"/>
        <dbReference type="ChEBI" id="CHEBI:83905"/>
        <dbReference type="ChEBI" id="CHEBI:456216"/>
        <dbReference type="EC" id="6.3.2.13"/>
    </reaction>
</comment>
<evidence type="ECO:0000313" key="8">
    <source>
        <dbReference type="EMBL" id="MBN9643097.1"/>
    </source>
</evidence>
<keyword evidence="3 4" id="KW-0131">Cell cycle</keyword>
<keyword evidence="4 5" id="KW-0573">Peptidoglycan synthesis</keyword>
<keyword evidence="4 5" id="KW-0961">Cell wall biogenesis/degradation</keyword>
<feature type="modified residue" description="N6-carboxylysine" evidence="4">
    <location>
        <position position="227"/>
    </location>
</feature>
<protein>
    <recommendedName>
        <fullName evidence="4">UDP-N-acetylmuramoyl-L-alanyl-D-glutamate--2,6-diaminopimelate ligase</fullName>
        <ecNumber evidence="4">6.3.2.13</ecNumber>
    </recommendedName>
    <alternativeName>
        <fullName evidence="4">Meso-A2pm-adding enzyme</fullName>
    </alternativeName>
    <alternativeName>
        <fullName evidence="4">Meso-diaminopimelate-adding enzyme</fullName>
    </alternativeName>
    <alternativeName>
        <fullName evidence="4">UDP-MurNAc-L-Ala-D-Glu:meso-diaminopimelate ligase</fullName>
    </alternativeName>
    <alternativeName>
        <fullName evidence="4">UDP-MurNAc-tripeptide synthetase</fullName>
    </alternativeName>
    <alternativeName>
        <fullName evidence="4">UDP-N-acetylmuramyl-tripeptide synthetase</fullName>
    </alternativeName>
</protein>
<feature type="binding site" evidence="4">
    <location>
        <begin position="160"/>
        <end position="161"/>
    </location>
    <ligand>
        <name>UDP-N-acetyl-alpha-D-muramoyl-L-alanyl-D-glutamate</name>
        <dbReference type="ChEBI" id="CHEBI:83900"/>
    </ligand>
</feature>
<name>A0A939E089_9CORY</name>
<accession>A0A939E089</accession>
<keyword evidence="4 5" id="KW-0133">Cell shape</keyword>
<dbReference type="GO" id="GO:0000287">
    <property type="term" value="F:magnesium ion binding"/>
    <property type="evidence" value="ECO:0007669"/>
    <property type="project" value="UniProtKB-UniRule"/>
</dbReference>
<sequence>MGSSLANLTRISGGKLIGGSHEHAEKLRVDSVGINAQSVGKLGLFAAVPGTRAHGAQFAAKSAGPAILTDPEGQKILQESGEIRPIIVVDDVRAVLGEVAADVYGHPSEKLTVIGVTGTSGKTTVAHLIEQSLLSAGYKVGMIGTNGTRINGQAVETELTTPEAPVLQELYRQMNDEGVTHVVMEVSSHALVLGRVNGTRFAVGGFTNLSQDHLDFHHTMEEYFEAKAAFFRPGSPVRAARQVICVDGDWGKKMAVVAGPSADTLSVEGAPATITVTDIADGDDGHKNFTVHLAGCKYPVSISMPGQFNITNAALALSLAVAAGVDGATAAAGMKDAVVPGRMQSIDVGQNFTAVVDYAHKPAALAAVLDTLNQQRTGRTAVVVGAGGNRDTGKRPLMGKNACQRADLVIVTDDNPRDEDPAAIRAQIIAGITEITKEKQAAAKKQKGKKTKITRVAEYREIGDRAQAIQAAVDWADEGDAIVVAGKGHETGQKIGGEIHPFDDREVLERCIRRRLSAAASDTPDGVDGPVAG</sequence>
<evidence type="ECO:0000256" key="4">
    <source>
        <dbReference type="HAMAP-Rule" id="MF_00208"/>
    </source>
</evidence>
<feature type="binding site" evidence="4">
    <location>
        <position position="486"/>
    </location>
    <ligand>
        <name>meso-2,6-diaminopimelate</name>
        <dbReference type="ChEBI" id="CHEBI:57791"/>
    </ligand>
</feature>
<dbReference type="Pfam" id="PF08245">
    <property type="entry name" value="Mur_ligase_M"/>
    <property type="match status" value="1"/>
</dbReference>
<keyword evidence="2 4" id="KW-0132">Cell division</keyword>
<dbReference type="AlphaFoldDB" id="A0A939E089"/>
<proteinExistence type="inferred from homology"/>
<gene>
    <name evidence="4" type="primary">murE</name>
    <name evidence="8" type="ORF">JZY06_00405</name>
</gene>
<dbReference type="InterPro" id="IPR004101">
    <property type="entry name" value="Mur_ligase_C"/>
</dbReference>
<dbReference type="GO" id="GO:0005524">
    <property type="term" value="F:ATP binding"/>
    <property type="evidence" value="ECO:0007669"/>
    <property type="project" value="UniProtKB-UniRule"/>
</dbReference>
<feature type="binding site" evidence="4">
    <location>
        <position position="187"/>
    </location>
    <ligand>
        <name>UDP-N-acetyl-alpha-D-muramoyl-L-alanyl-D-glutamate</name>
        <dbReference type="ChEBI" id="CHEBI:83900"/>
    </ligand>
</feature>
<dbReference type="NCBIfam" id="NF001126">
    <property type="entry name" value="PRK00139.1-4"/>
    <property type="match status" value="1"/>
</dbReference>
<dbReference type="InterPro" id="IPR005761">
    <property type="entry name" value="UDP-N-AcMur-Glu-dNH2Pim_ligase"/>
</dbReference>
<comment type="caution">
    <text evidence="8">The sequence shown here is derived from an EMBL/GenBank/DDBJ whole genome shotgun (WGS) entry which is preliminary data.</text>
</comment>
<comment type="pathway">
    <text evidence="4 5">Cell wall biogenesis; peptidoglycan biosynthesis.</text>
</comment>
<dbReference type="GO" id="GO:0051301">
    <property type="term" value="P:cell division"/>
    <property type="evidence" value="ECO:0007669"/>
    <property type="project" value="UniProtKB-KW"/>
</dbReference>
<comment type="function">
    <text evidence="4">Catalyzes the addition of meso-diaminopimelic acid to the nucleotide precursor UDP-N-acetylmuramoyl-L-alanyl-D-glutamate (UMAG) in the biosynthesis of bacterial cell-wall peptidoglycan.</text>
</comment>
<dbReference type="GO" id="GO:0005737">
    <property type="term" value="C:cytoplasm"/>
    <property type="evidence" value="ECO:0007669"/>
    <property type="project" value="UniProtKB-SubCell"/>
</dbReference>
<evidence type="ECO:0000256" key="2">
    <source>
        <dbReference type="ARBA" id="ARBA00022618"/>
    </source>
</evidence>
<feature type="binding site" evidence="4">
    <location>
        <position position="195"/>
    </location>
    <ligand>
        <name>UDP-N-acetyl-alpha-D-muramoyl-L-alanyl-D-glutamate</name>
        <dbReference type="ChEBI" id="CHEBI:83900"/>
    </ligand>
</feature>
<feature type="binding site" evidence="4">
    <location>
        <begin position="414"/>
        <end position="417"/>
    </location>
    <ligand>
        <name>meso-2,6-diaminopimelate</name>
        <dbReference type="ChEBI" id="CHEBI:57791"/>
    </ligand>
</feature>
<dbReference type="PANTHER" id="PTHR23135:SF4">
    <property type="entry name" value="UDP-N-ACETYLMURAMOYL-L-ALANYL-D-GLUTAMATE--2,6-DIAMINOPIMELATE LIGASE MURE HOMOLOG, CHLOROPLASTIC"/>
    <property type="match status" value="1"/>
</dbReference>
<dbReference type="InterPro" id="IPR013221">
    <property type="entry name" value="Mur_ligase_cen"/>
</dbReference>
<organism evidence="8 9">
    <name type="scientific">Corynebacterium mendelii</name>
    <dbReference type="NCBI Taxonomy" id="2765362"/>
    <lineage>
        <taxon>Bacteria</taxon>
        <taxon>Bacillati</taxon>
        <taxon>Actinomycetota</taxon>
        <taxon>Actinomycetes</taxon>
        <taxon>Mycobacteriales</taxon>
        <taxon>Corynebacteriaceae</taxon>
        <taxon>Corynebacterium</taxon>
    </lineage>
</organism>
<dbReference type="Pfam" id="PF02875">
    <property type="entry name" value="Mur_ligase_C"/>
    <property type="match status" value="1"/>
</dbReference>
<feature type="short sequence motif" description="Meso-diaminopimelate recognition motif" evidence="4">
    <location>
        <begin position="414"/>
        <end position="417"/>
    </location>
</feature>
<dbReference type="Gene3D" id="3.90.190.20">
    <property type="entry name" value="Mur ligase, C-terminal domain"/>
    <property type="match status" value="1"/>
</dbReference>
<evidence type="ECO:0000256" key="3">
    <source>
        <dbReference type="ARBA" id="ARBA00023306"/>
    </source>
</evidence>
<dbReference type="Proteomes" id="UP000664332">
    <property type="component" value="Unassembled WGS sequence"/>
</dbReference>